<dbReference type="Gene3D" id="3.40.50.10380">
    <property type="entry name" value="Malic enzyme, N-terminal domain"/>
    <property type="match status" value="1"/>
</dbReference>
<feature type="binding site" evidence="10">
    <location>
        <begin position="76"/>
        <end position="83"/>
    </location>
    <ligand>
        <name>NADP(+)</name>
        <dbReference type="ChEBI" id="CHEBI:58349"/>
    </ligand>
</feature>
<evidence type="ECO:0000256" key="10">
    <source>
        <dbReference type="PIRSR" id="PIRSR036684-3"/>
    </source>
</evidence>
<evidence type="ECO:0000313" key="14">
    <source>
        <dbReference type="EMBL" id="MBK8524575.1"/>
    </source>
</evidence>
<name>A0A9D7K1A2_9PROT</name>
<dbReference type="InterPro" id="IPR015884">
    <property type="entry name" value="Malic_enzyme_CS"/>
</dbReference>
<dbReference type="InterPro" id="IPR042113">
    <property type="entry name" value="P_AcTrfase_dom1"/>
</dbReference>
<dbReference type="Gene3D" id="3.40.50.10750">
    <property type="entry name" value="Isocitrate/Isopropylmalate dehydrogenase-like"/>
    <property type="match status" value="1"/>
</dbReference>
<comment type="similarity">
    <text evidence="4">In the C-terminal section; belongs to the phosphate acetyltransferase and butyryltransferase family.</text>
</comment>
<dbReference type="SUPFAM" id="SSF53659">
    <property type="entry name" value="Isocitrate/Isopropylmalate dehydrogenase-like"/>
    <property type="match status" value="1"/>
</dbReference>
<reference evidence="14" key="1">
    <citation type="submission" date="2020-10" db="EMBL/GenBank/DDBJ databases">
        <title>Connecting structure to function with the recovery of over 1000 high-quality activated sludge metagenome-assembled genomes encoding full-length rRNA genes using long-read sequencing.</title>
        <authorList>
            <person name="Singleton C.M."/>
            <person name="Petriglieri F."/>
            <person name="Kristensen J.M."/>
            <person name="Kirkegaard R.H."/>
            <person name="Michaelsen T.Y."/>
            <person name="Andersen M.H."/>
            <person name="Karst S.M."/>
            <person name="Dueholm M.S."/>
            <person name="Nielsen P.H."/>
            <person name="Albertsen M."/>
        </authorList>
    </citation>
    <scope>NUCLEOTIDE SEQUENCE</scope>
    <source>
        <strain evidence="14">Hirt_18-Q3-R61-65_BATAC.395</strain>
    </source>
</reference>
<dbReference type="PANTHER" id="PTHR43237">
    <property type="entry name" value="NADP-DEPENDENT MALIC ENZYME"/>
    <property type="match status" value="1"/>
</dbReference>
<evidence type="ECO:0000256" key="4">
    <source>
        <dbReference type="ARBA" id="ARBA00008756"/>
    </source>
</evidence>
<dbReference type="Pfam" id="PF03949">
    <property type="entry name" value="Malic_M"/>
    <property type="match status" value="1"/>
</dbReference>
<dbReference type="InterPro" id="IPR012301">
    <property type="entry name" value="Malic_N_dom"/>
</dbReference>
<evidence type="ECO:0000256" key="6">
    <source>
        <dbReference type="ARBA" id="ARBA00023002"/>
    </source>
</evidence>
<dbReference type="PANTHER" id="PTHR43237:SF4">
    <property type="entry name" value="NADP-DEPENDENT MALIC ENZYME"/>
    <property type="match status" value="1"/>
</dbReference>
<organism evidence="14 15">
    <name type="scientific">Candidatus Proximibacter danicus</name>
    <dbReference type="NCBI Taxonomy" id="2954365"/>
    <lineage>
        <taxon>Bacteria</taxon>
        <taxon>Pseudomonadati</taxon>
        <taxon>Pseudomonadota</taxon>
        <taxon>Betaproteobacteria</taxon>
        <taxon>Candidatus Proximibacter</taxon>
    </lineage>
</organism>
<evidence type="ECO:0000259" key="12">
    <source>
        <dbReference type="SMART" id="SM00919"/>
    </source>
</evidence>
<dbReference type="InterPro" id="IPR002505">
    <property type="entry name" value="PTA_PTB"/>
</dbReference>
<dbReference type="FunFam" id="3.40.50.720:FF:000095">
    <property type="entry name" value="NADP-dependent malic enzyme"/>
    <property type="match status" value="1"/>
</dbReference>
<dbReference type="InterPro" id="IPR045213">
    <property type="entry name" value="Malic_NAD-bd_bact_type"/>
</dbReference>
<dbReference type="Pfam" id="PF00390">
    <property type="entry name" value="malic"/>
    <property type="match status" value="1"/>
</dbReference>
<dbReference type="SUPFAM" id="SSF51735">
    <property type="entry name" value="NAD(P)-binding Rossmann-fold domains"/>
    <property type="match status" value="1"/>
</dbReference>
<keyword evidence="7" id="KW-0511">Multifunctional enzyme</keyword>
<dbReference type="Pfam" id="PF01515">
    <property type="entry name" value="PTA_PTB"/>
    <property type="match status" value="1"/>
</dbReference>
<dbReference type="PROSITE" id="PS00331">
    <property type="entry name" value="MALIC_ENZYMES"/>
    <property type="match status" value="1"/>
</dbReference>
<dbReference type="CDD" id="cd05311">
    <property type="entry name" value="NAD_bind_2_malic_enz"/>
    <property type="match status" value="1"/>
</dbReference>
<comment type="caution">
    <text evidence="14">The sequence shown here is derived from an EMBL/GenBank/DDBJ whole genome shotgun (WGS) entry which is preliminary data.</text>
</comment>
<dbReference type="NCBIfam" id="NF009501">
    <property type="entry name" value="PRK12861.1"/>
    <property type="match status" value="1"/>
</dbReference>
<evidence type="ECO:0000313" key="15">
    <source>
        <dbReference type="Proteomes" id="UP000886689"/>
    </source>
</evidence>
<comment type="similarity">
    <text evidence="3">In the N-terminal section; belongs to the malic enzymes family.</text>
</comment>
<keyword evidence="5 9" id="KW-0479">Metal-binding</keyword>
<dbReference type="InterPro" id="IPR037062">
    <property type="entry name" value="Malic_N_dom_sf"/>
</dbReference>
<dbReference type="Proteomes" id="UP000886689">
    <property type="component" value="Unassembled WGS sequence"/>
</dbReference>
<comment type="cofactor">
    <cofactor evidence="2">
        <name>Mg(2+)</name>
        <dbReference type="ChEBI" id="CHEBI:18420"/>
    </cofactor>
</comment>
<dbReference type="GO" id="GO:0006108">
    <property type="term" value="P:malate metabolic process"/>
    <property type="evidence" value="ECO:0007669"/>
    <property type="project" value="InterPro"/>
</dbReference>
<feature type="active site" description="Proton acceptor" evidence="8">
    <location>
        <position position="94"/>
    </location>
</feature>
<dbReference type="GO" id="GO:0016746">
    <property type="term" value="F:acyltransferase activity"/>
    <property type="evidence" value="ECO:0007669"/>
    <property type="project" value="InterPro"/>
</dbReference>
<feature type="region of interest" description="Disordered" evidence="11">
    <location>
        <begin position="665"/>
        <end position="688"/>
    </location>
</feature>
<dbReference type="GO" id="GO:0046872">
    <property type="term" value="F:metal ion binding"/>
    <property type="evidence" value="ECO:0007669"/>
    <property type="project" value="UniProtKB-KW"/>
</dbReference>
<dbReference type="InterPro" id="IPR042112">
    <property type="entry name" value="P_AcTrfase_dom2"/>
</dbReference>
<dbReference type="FunFam" id="3.40.50.10750:FF:000002">
    <property type="entry name" value="NADP-dependent malic enzyme"/>
    <property type="match status" value="1"/>
</dbReference>
<dbReference type="GO" id="GO:0051287">
    <property type="term" value="F:NAD binding"/>
    <property type="evidence" value="ECO:0007669"/>
    <property type="project" value="InterPro"/>
</dbReference>
<dbReference type="GO" id="GO:0016616">
    <property type="term" value="F:oxidoreductase activity, acting on the CH-OH group of donors, NAD or NADP as acceptor"/>
    <property type="evidence" value="ECO:0007669"/>
    <property type="project" value="InterPro"/>
</dbReference>
<protein>
    <submittedName>
        <fullName evidence="14">NADP-dependent malic enzyme</fullName>
    </submittedName>
</protein>
<dbReference type="AlphaFoldDB" id="A0A9D7K1A2"/>
<dbReference type="InterPro" id="IPR012302">
    <property type="entry name" value="Malic_NAD-bd"/>
</dbReference>
<evidence type="ECO:0000256" key="5">
    <source>
        <dbReference type="ARBA" id="ARBA00022723"/>
    </source>
</evidence>
<keyword evidence="10" id="KW-0521">NADP</keyword>
<dbReference type="SMART" id="SM01274">
    <property type="entry name" value="malic"/>
    <property type="match status" value="1"/>
</dbReference>
<evidence type="ECO:0000259" key="13">
    <source>
        <dbReference type="SMART" id="SM01274"/>
    </source>
</evidence>
<dbReference type="InterPro" id="IPR046346">
    <property type="entry name" value="Aminoacid_DH-like_N_sf"/>
</dbReference>
<evidence type="ECO:0000256" key="3">
    <source>
        <dbReference type="ARBA" id="ARBA00007686"/>
    </source>
</evidence>
<sequence>MEKDLREAALEYHQFPTPGKISVRPTKGLTNQRDLALAYSPGVAFACDAIVEDPDNASLYTSRANLVGVVTNGTAVLGLGNIGPLASKPVMEGKGCLFKKFAGIDVFDIELAENDPDKLIDIIAAMEPTLGGVNLEDIKAPECFYIEKKLKERMAIPVFHDDQHGTAIISASAMLNALKVTGKDVATVKVVCSGAGAAAISCLDLWCELGITRSNVTVCDSKGVIYVGRDANMEANKARYAQETASRTLGDAIVGADIFLGLSTAGVLKAEMVKAMADKPIIFALSNPTPEIMPELAKEARPDAIIATGRSDYVNQVNNVLCFPFIFRGALDCGATRITEEMKLACVKAIAAMAQEEVSDEVAMAYPGQELSFGPEYLIPKPFDPRLITTIAPAVAKAAAESGVAKRPIADMAAYKEKLKEFIYHTGVGMRAVFTAAKQGDPARIIYTDGEDERVLRAVQIILEERLARPILIGRPEVIEMRLQKIGSKLVAGTHFEVVNPNRDDRFKECWTAYHQSMKRHGVTVELAKARLRQDTTIIGAMLLKLGYADGMLCGVSGRFAHHLRQVEEVIGKADGVHTLAAMNHLLLPGRALFLCDTHVNENPDATEIAEIAEMAADAVRRFGIQPKVALLSHSNFGSSSSASARKMAEAAAMLHARSPQLEVDGEMHGDSALSEEIRQQSDPDSPLKGEANVLVMPNLDAANISYNLLKMTGGEGVTIGPILLGVAKPVHVLTSTATVRRLVNMTALTVVSTGV</sequence>
<evidence type="ECO:0000256" key="8">
    <source>
        <dbReference type="PIRSR" id="PIRSR036684-1"/>
    </source>
</evidence>
<comment type="cofactor">
    <cofactor evidence="1">
        <name>Mn(2+)</name>
        <dbReference type="ChEBI" id="CHEBI:29035"/>
    </cofactor>
</comment>
<keyword evidence="6" id="KW-0560">Oxidoreductase</keyword>
<feature type="compositionally biased region" description="Basic and acidic residues" evidence="11">
    <location>
        <begin position="666"/>
        <end position="688"/>
    </location>
</feature>
<feature type="binding site" evidence="9">
    <location>
        <position position="137"/>
    </location>
    <ligand>
        <name>a divalent metal cation</name>
        <dbReference type="ChEBI" id="CHEBI:60240"/>
    </ligand>
</feature>
<proteinExistence type="inferred from homology"/>
<dbReference type="SUPFAM" id="SSF53223">
    <property type="entry name" value="Aminoacid dehydrogenase-like, N-terminal domain"/>
    <property type="match status" value="1"/>
</dbReference>
<dbReference type="SMART" id="SM00919">
    <property type="entry name" value="Malic_M"/>
    <property type="match status" value="1"/>
</dbReference>
<feature type="binding site" evidence="10">
    <location>
        <position position="162"/>
    </location>
    <ligand>
        <name>a divalent metal cation</name>
        <dbReference type="ChEBI" id="CHEBI:60240"/>
    </ligand>
</feature>
<dbReference type="Gene3D" id="3.40.50.720">
    <property type="entry name" value="NAD(P)-binding Rossmann-like Domain"/>
    <property type="match status" value="1"/>
</dbReference>
<feature type="domain" description="Malic enzyme NAD-binding" evidence="12">
    <location>
        <begin position="163"/>
        <end position="400"/>
    </location>
</feature>
<feature type="binding site" evidence="10">
    <location>
        <position position="287"/>
    </location>
    <ligand>
        <name>a divalent metal cation</name>
        <dbReference type="ChEBI" id="CHEBI:60240"/>
    </ligand>
</feature>
<dbReference type="EMBL" id="JADJUC010000012">
    <property type="protein sequence ID" value="MBK8524575.1"/>
    <property type="molecule type" value="Genomic_DNA"/>
</dbReference>
<dbReference type="PIRSF" id="PIRSF036684">
    <property type="entry name" value="ME_PTA"/>
    <property type="match status" value="1"/>
</dbReference>
<dbReference type="Gene3D" id="3.40.50.10950">
    <property type="match status" value="1"/>
</dbReference>
<feature type="binding site" evidence="9">
    <location>
        <position position="136"/>
    </location>
    <ligand>
        <name>a divalent metal cation</name>
        <dbReference type="ChEBI" id="CHEBI:60240"/>
    </ligand>
</feature>
<dbReference type="InterPro" id="IPR012188">
    <property type="entry name" value="ME_PTA"/>
</dbReference>
<evidence type="ECO:0000256" key="7">
    <source>
        <dbReference type="ARBA" id="ARBA00023268"/>
    </source>
</evidence>
<dbReference type="GO" id="GO:0004470">
    <property type="term" value="F:malic enzyme activity"/>
    <property type="evidence" value="ECO:0007669"/>
    <property type="project" value="InterPro"/>
</dbReference>
<dbReference type="InterPro" id="IPR036291">
    <property type="entry name" value="NAD(P)-bd_dom_sf"/>
</dbReference>
<feature type="domain" description="Malic enzyme N-terminal" evidence="13">
    <location>
        <begin position="18"/>
        <end position="151"/>
    </location>
</feature>
<gene>
    <name evidence="14" type="ORF">IPL58_10995</name>
</gene>
<evidence type="ECO:0000256" key="11">
    <source>
        <dbReference type="SAM" id="MobiDB-lite"/>
    </source>
</evidence>
<dbReference type="FunFam" id="3.40.50.10380:FF:000003">
    <property type="entry name" value="NADP-dependent malic enzyme"/>
    <property type="match status" value="1"/>
</dbReference>
<accession>A0A9D7K1A2</accession>
<dbReference type="InterPro" id="IPR051674">
    <property type="entry name" value="Malate_Decarboxylase"/>
</dbReference>
<evidence type="ECO:0000256" key="9">
    <source>
        <dbReference type="PIRSR" id="PIRSR036684-2"/>
    </source>
</evidence>
<evidence type="ECO:0000256" key="1">
    <source>
        <dbReference type="ARBA" id="ARBA00001936"/>
    </source>
</evidence>
<evidence type="ECO:0000256" key="2">
    <source>
        <dbReference type="ARBA" id="ARBA00001946"/>
    </source>
</evidence>